<accession>A0ABR9XRY0</accession>
<dbReference type="Pfam" id="PF14520">
    <property type="entry name" value="HHH_5"/>
    <property type="match status" value="1"/>
</dbReference>
<comment type="similarity">
    <text evidence="1">Belongs to the DprA/Smf family.</text>
</comment>
<evidence type="ECO:0000259" key="3">
    <source>
        <dbReference type="Pfam" id="PF17782"/>
    </source>
</evidence>
<dbReference type="Proteomes" id="UP000619838">
    <property type="component" value="Unassembled WGS sequence"/>
</dbReference>
<dbReference type="Gene3D" id="3.40.50.450">
    <property type="match status" value="1"/>
</dbReference>
<proteinExistence type="inferred from homology"/>
<dbReference type="InterPro" id="IPR041614">
    <property type="entry name" value="DprA_WH"/>
</dbReference>
<dbReference type="RefSeq" id="WP_175187474.1">
    <property type="nucleotide sequence ID" value="NZ_JABVZQ010000009.1"/>
</dbReference>
<dbReference type="EMBL" id="JADGII010000008">
    <property type="protein sequence ID" value="MBF0636807.1"/>
    <property type="molecule type" value="Genomic_DNA"/>
</dbReference>
<gene>
    <name evidence="4" type="primary">dprA</name>
    <name evidence="4" type="ORF">INT08_06405</name>
</gene>
<dbReference type="InterPro" id="IPR010994">
    <property type="entry name" value="RuvA_2-like"/>
</dbReference>
<dbReference type="Gene3D" id="1.10.10.10">
    <property type="entry name" value="Winged helix-like DNA-binding domain superfamily/Winged helix DNA-binding domain"/>
    <property type="match status" value="1"/>
</dbReference>
<dbReference type="SUPFAM" id="SSF47781">
    <property type="entry name" value="RuvA domain 2-like"/>
    <property type="match status" value="1"/>
</dbReference>
<feature type="domain" description="DprA winged helix" evidence="3">
    <location>
        <begin position="321"/>
        <end position="374"/>
    </location>
</feature>
<dbReference type="Pfam" id="PF17782">
    <property type="entry name" value="WHD_DprA"/>
    <property type="match status" value="1"/>
</dbReference>
<feature type="domain" description="Smf/DprA SLOG" evidence="2">
    <location>
        <begin position="92"/>
        <end position="301"/>
    </location>
</feature>
<protein>
    <submittedName>
        <fullName evidence="4">DNA-protecting protein DprA</fullName>
    </submittedName>
</protein>
<organism evidence="4 5">
    <name type="scientific">Prosthecochloris ethylica</name>
    <dbReference type="NCBI Taxonomy" id="2743976"/>
    <lineage>
        <taxon>Bacteria</taxon>
        <taxon>Pseudomonadati</taxon>
        <taxon>Chlorobiota</taxon>
        <taxon>Chlorobiia</taxon>
        <taxon>Chlorobiales</taxon>
        <taxon>Chlorobiaceae</taxon>
        <taxon>Prosthecochloris</taxon>
    </lineage>
</organism>
<dbReference type="Pfam" id="PF02481">
    <property type="entry name" value="DNA_processg_A"/>
    <property type="match status" value="1"/>
</dbReference>
<comment type="caution">
    <text evidence="4">The sequence shown here is derived from an EMBL/GenBank/DDBJ whole genome shotgun (WGS) entry which is preliminary data.</text>
</comment>
<evidence type="ECO:0000313" key="4">
    <source>
        <dbReference type="EMBL" id="MBF0636807.1"/>
    </source>
</evidence>
<keyword evidence="5" id="KW-1185">Reference proteome</keyword>
<sequence>MSIPPTASPTLTLLILSMIRGLGPATIKALLSTASHDRIPAMTPGQLSAVPGIGPALSESIHRTFNEPGSSRKATTEAEAIVEKLERLGAGIVTIVDTSYPPLLKELYDPPPCLFVRGSIQALSTPSLAVVGTREVSTYGRKATESLCSGLVSRGMTIVSGLAFGVDTVAHTTAIEHGGTTVAVLAGGVDNPYTDPRGKLWPRIIEHGALVSEEPPETAIRPGNFPKRNRLISGLCYGTLVVESDTRGGSLITAAEALEQNREVFAVPGPIFSRTSRGTNKLIERGHARLVTSPDSILQELPEFLRKPEPGSTNDLHHKRPHLARDEQQLLDLLDDTPRHIDELASRAGSAPADLLIRLFDLEMKNLVEQLPGQLFQKTVS</sequence>
<dbReference type="InterPro" id="IPR036388">
    <property type="entry name" value="WH-like_DNA-bd_sf"/>
</dbReference>
<dbReference type="PANTHER" id="PTHR43022">
    <property type="entry name" value="PROTEIN SMF"/>
    <property type="match status" value="1"/>
</dbReference>
<dbReference type="PANTHER" id="PTHR43022:SF1">
    <property type="entry name" value="PROTEIN SMF"/>
    <property type="match status" value="1"/>
</dbReference>
<dbReference type="NCBIfam" id="TIGR00732">
    <property type="entry name" value="dprA"/>
    <property type="match status" value="1"/>
</dbReference>
<dbReference type="InterPro" id="IPR003488">
    <property type="entry name" value="DprA"/>
</dbReference>
<dbReference type="InterPro" id="IPR057666">
    <property type="entry name" value="DrpA_SLOG"/>
</dbReference>
<reference evidence="4 5" key="1">
    <citation type="journal article" date="2020" name="Microorganisms">
        <title>Simultaneous Genome Sequencing of Prosthecochloris ethylica and Desulfuromonas acetoxidans within a Syntrophic Mixture Reveals Unique Pili and Protein Interactions.</title>
        <authorList>
            <person name="Kyndt J.A."/>
            <person name="Van Beeumen J.J."/>
            <person name="Meyer T.E."/>
        </authorList>
    </citation>
    <scope>NUCLEOTIDE SEQUENCE [LARGE SCALE GENOMIC DNA]</scope>
    <source>
        <strain evidence="4 5">N3</strain>
    </source>
</reference>
<evidence type="ECO:0000259" key="2">
    <source>
        <dbReference type="Pfam" id="PF02481"/>
    </source>
</evidence>
<dbReference type="SUPFAM" id="SSF102405">
    <property type="entry name" value="MCP/YpsA-like"/>
    <property type="match status" value="1"/>
</dbReference>
<evidence type="ECO:0000256" key="1">
    <source>
        <dbReference type="ARBA" id="ARBA00006525"/>
    </source>
</evidence>
<evidence type="ECO:0000313" key="5">
    <source>
        <dbReference type="Proteomes" id="UP000619838"/>
    </source>
</evidence>
<name>A0ABR9XRY0_9CHLB</name>